<dbReference type="InterPro" id="IPR036291">
    <property type="entry name" value="NAD(P)-bd_dom_sf"/>
</dbReference>
<keyword evidence="2" id="KW-0604">Photosystem II</keyword>
<dbReference type="GO" id="GO:0015979">
    <property type="term" value="P:photosynthesis"/>
    <property type="evidence" value="ECO:0007669"/>
    <property type="project" value="UniProtKB-KW"/>
</dbReference>
<dbReference type="Gene3D" id="3.40.50.720">
    <property type="entry name" value="NAD(P)-binding Rossmann-like Domain"/>
    <property type="match status" value="1"/>
</dbReference>
<keyword evidence="1" id="KW-0602">Photosynthesis</keyword>
<sequence>MLKVQAVPIARRRHAMILVVGGSGDLGSRIVRRLRTDGAQVRCLVRPGTDASVLRELGVEVVPGDLTEPASLAAACQGAQTVVASATAIGRVLAGARRPGIHEVDEVGMASLVDAAERTGVERFVYVSYAGVDASLGTPLERAKAGIERRLARSSMRRVVVRPDAFQEVHLAPLGRFDIRSGKAAVFGTGDTARRWVATEDVAALVAAVATEVDPPDVVTFGGPEAISRNQAVRIAEQASGRRFKVQRMPRGVARAGMRILARPSPAMATIFGTGLMLDLLPLTWDDAPLRDRGITPRAAGDWIREQARGLP</sequence>
<dbReference type="EMBL" id="SRRO01000001">
    <property type="protein sequence ID" value="TGN63359.1"/>
    <property type="molecule type" value="Genomic_DNA"/>
</dbReference>
<dbReference type="GO" id="GO:0009523">
    <property type="term" value="C:photosystem II"/>
    <property type="evidence" value="ECO:0007669"/>
    <property type="project" value="UniProtKB-KW"/>
</dbReference>
<evidence type="ECO:0000313" key="5">
    <source>
        <dbReference type="Proteomes" id="UP000297496"/>
    </source>
</evidence>
<dbReference type="PANTHER" id="PTHR47128">
    <property type="match status" value="1"/>
</dbReference>
<dbReference type="InterPro" id="IPR016040">
    <property type="entry name" value="NAD(P)-bd_dom"/>
</dbReference>
<dbReference type="InterPro" id="IPR044256">
    <property type="entry name" value="HCF244-like"/>
</dbReference>
<dbReference type="SUPFAM" id="SSF51735">
    <property type="entry name" value="NAD(P)-binding Rossmann-fold domains"/>
    <property type="match status" value="1"/>
</dbReference>
<gene>
    <name evidence="4" type="ORF">EXE59_04910</name>
</gene>
<dbReference type="Proteomes" id="UP000297496">
    <property type="component" value="Unassembled WGS sequence"/>
</dbReference>
<comment type="caution">
    <text evidence="4">The sequence shown here is derived from an EMBL/GenBank/DDBJ whole genome shotgun (WGS) entry which is preliminary data.</text>
</comment>
<evidence type="ECO:0000256" key="1">
    <source>
        <dbReference type="ARBA" id="ARBA00022531"/>
    </source>
</evidence>
<dbReference type="AlphaFoldDB" id="A0A4Z1CM42"/>
<dbReference type="PANTHER" id="PTHR47128:SF2">
    <property type="entry name" value="PROTEIN HIGH CHLOROPHYLL FLUORESCENCE PHENOTYPE 244, CHLOROPLASTIC"/>
    <property type="match status" value="1"/>
</dbReference>
<evidence type="ECO:0000256" key="2">
    <source>
        <dbReference type="ARBA" id="ARBA00023276"/>
    </source>
</evidence>
<feature type="domain" description="NAD(P)-binding" evidence="3">
    <location>
        <begin position="21"/>
        <end position="211"/>
    </location>
</feature>
<protein>
    <submittedName>
        <fullName evidence="4">NAD-dependent epimerase/dehydratase family protein</fullName>
    </submittedName>
</protein>
<dbReference type="OrthoDB" id="319724at2"/>
<proteinExistence type="predicted"/>
<evidence type="ECO:0000259" key="3">
    <source>
        <dbReference type="Pfam" id="PF13460"/>
    </source>
</evidence>
<name>A0A4Z1CM42_9ACTN</name>
<keyword evidence="5" id="KW-1185">Reference proteome</keyword>
<accession>A0A4Z1CM42</accession>
<evidence type="ECO:0000313" key="4">
    <source>
        <dbReference type="EMBL" id="TGN63359.1"/>
    </source>
</evidence>
<reference evidence="4 5" key="1">
    <citation type="submission" date="2019-04" db="EMBL/GenBank/DDBJ databases">
        <title>Three New Species of Nocardioides, Nocardioides euryhalodurans sp. nov., Nocardioides seonyuensis sp. nov. and Nocardioides eburneoflavus sp. nov. Isolated from Soil.</title>
        <authorList>
            <person name="Roh S.G."/>
            <person name="Lee C."/>
            <person name="Kim M.-K."/>
            <person name="Kim S.B."/>
        </authorList>
    </citation>
    <scope>NUCLEOTIDE SEQUENCE [LARGE SCALE GENOMIC DNA]</scope>
    <source>
        <strain evidence="4 5">MMS17-SY213</strain>
    </source>
</reference>
<organism evidence="4 5">
    <name type="scientific">Nocardioides eburneiflavus</name>
    <dbReference type="NCBI Taxonomy" id="2518372"/>
    <lineage>
        <taxon>Bacteria</taxon>
        <taxon>Bacillati</taxon>
        <taxon>Actinomycetota</taxon>
        <taxon>Actinomycetes</taxon>
        <taxon>Propionibacteriales</taxon>
        <taxon>Nocardioidaceae</taxon>
        <taxon>Nocardioides</taxon>
    </lineage>
</organism>
<dbReference type="Pfam" id="PF13460">
    <property type="entry name" value="NAD_binding_10"/>
    <property type="match status" value="1"/>
</dbReference>